<dbReference type="WBParaSite" id="TCLT_0000306801-mRNA-1">
    <property type="protein sequence ID" value="TCLT_0000306801-mRNA-1"/>
    <property type="gene ID" value="TCLT_0000306801"/>
</dbReference>
<sequence>MVIFRLVWNIWRALQLYIRLSNDRYIAGMNKRVKKFRQRPKLHDSETTRHGLSLMMIIIQIIITAGWEKQSSEVTRILVMVNEGAEGKTASAGLVEETRWFRIPVPALQEAAANTVHGAFRASDVGVLPDYFKEKGGQSSQDTYQVILLRLIDQLI</sequence>
<dbReference type="AlphaFoldDB" id="A0A0N5CS67"/>
<evidence type="ECO:0000313" key="3">
    <source>
        <dbReference type="WBParaSite" id="TCLT_0000306801-mRNA-1"/>
    </source>
</evidence>
<organism evidence="3">
    <name type="scientific">Thelazia callipaeda</name>
    <name type="common">Oriental eyeworm</name>
    <name type="synonym">Parasitic nematode</name>
    <dbReference type="NCBI Taxonomy" id="103827"/>
    <lineage>
        <taxon>Eukaryota</taxon>
        <taxon>Metazoa</taxon>
        <taxon>Ecdysozoa</taxon>
        <taxon>Nematoda</taxon>
        <taxon>Chromadorea</taxon>
        <taxon>Rhabditida</taxon>
        <taxon>Spirurina</taxon>
        <taxon>Spiruromorpha</taxon>
        <taxon>Thelazioidea</taxon>
        <taxon>Thelaziidae</taxon>
        <taxon>Thelazia</taxon>
    </lineage>
</organism>
<dbReference type="EMBL" id="UYYF01000942">
    <property type="protein sequence ID" value="VDM99349.1"/>
    <property type="molecule type" value="Genomic_DNA"/>
</dbReference>
<reference evidence="1 2" key="2">
    <citation type="submission" date="2018-11" db="EMBL/GenBank/DDBJ databases">
        <authorList>
            <consortium name="Pathogen Informatics"/>
        </authorList>
    </citation>
    <scope>NUCLEOTIDE SEQUENCE [LARGE SCALE GENOMIC DNA]</scope>
</reference>
<gene>
    <name evidence="1" type="ORF">TCLT_LOCUS3068</name>
</gene>
<name>A0A0N5CS67_THECL</name>
<proteinExistence type="predicted"/>
<accession>A0A0N5CS67</accession>
<dbReference type="Proteomes" id="UP000276776">
    <property type="component" value="Unassembled WGS sequence"/>
</dbReference>
<protein>
    <submittedName>
        <fullName evidence="3">ATP-dependent Clp protease proteolytic subunit</fullName>
    </submittedName>
</protein>
<keyword evidence="2" id="KW-1185">Reference proteome</keyword>
<evidence type="ECO:0000313" key="1">
    <source>
        <dbReference type="EMBL" id="VDM99349.1"/>
    </source>
</evidence>
<reference evidence="3" key="1">
    <citation type="submission" date="2017-02" db="UniProtKB">
        <authorList>
            <consortium name="WormBaseParasite"/>
        </authorList>
    </citation>
    <scope>IDENTIFICATION</scope>
</reference>
<evidence type="ECO:0000313" key="2">
    <source>
        <dbReference type="Proteomes" id="UP000276776"/>
    </source>
</evidence>